<feature type="region of interest" description="Disordered" evidence="1">
    <location>
        <begin position="160"/>
        <end position="246"/>
    </location>
</feature>
<evidence type="ECO:0000313" key="3">
    <source>
        <dbReference type="EMBL" id="RUL89253.1"/>
    </source>
</evidence>
<dbReference type="Gene3D" id="2.60.40.2360">
    <property type="entry name" value="Intracellular proteinase inhibitor BsuPI"/>
    <property type="match status" value="1"/>
</dbReference>
<evidence type="ECO:0000313" key="4">
    <source>
        <dbReference type="Proteomes" id="UP000280296"/>
    </source>
</evidence>
<gene>
    <name evidence="3" type="ORF">TsocGM_02200</name>
</gene>
<dbReference type="RefSeq" id="WP_126723689.1">
    <property type="nucleotide sequence ID" value="NZ_RYZH01000003.1"/>
</dbReference>
<feature type="compositionally biased region" description="Low complexity" evidence="1">
    <location>
        <begin position="201"/>
        <end position="219"/>
    </location>
</feature>
<sequence>MERRTSRRRRGLPLALEPLEGRQLLSAARTLPPGAAAEIASQSLRNARPAPQSPSPHTTRVSVSADRPIVPSGEPVRLTITQAVAGQTPVNTGPMGNYDVVISRRGRELWRYSDDRGPILTSHVLVTLQPGESRQATVTWDGRSRDGSIVTGPVEIRAEVDRVSSPPITIQLAGPSTPSPTSPRNSLVPRSPSGRGASQPRAAANRAEQLRQRQALQAAEARRLSFDQRPARPSRSPLDRPFRWRG</sequence>
<dbReference type="InterPro" id="IPR020481">
    <property type="entry name" value="Intracell_prot_inh_BsuPI"/>
</dbReference>
<feature type="domain" description="Intracellular proteinase inhibitor BsuPI" evidence="2">
    <location>
        <begin position="97"/>
        <end position="147"/>
    </location>
</feature>
<feature type="compositionally biased region" description="Basic and acidic residues" evidence="1">
    <location>
        <begin position="237"/>
        <end position="246"/>
    </location>
</feature>
<evidence type="ECO:0000259" key="2">
    <source>
        <dbReference type="Pfam" id="PF12690"/>
    </source>
</evidence>
<accession>A0A432MP74</accession>
<feature type="compositionally biased region" description="Basic and acidic residues" evidence="1">
    <location>
        <begin position="220"/>
        <end position="230"/>
    </location>
</feature>
<organism evidence="3 4">
    <name type="scientific">Tautonia sociabilis</name>
    <dbReference type="NCBI Taxonomy" id="2080755"/>
    <lineage>
        <taxon>Bacteria</taxon>
        <taxon>Pseudomonadati</taxon>
        <taxon>Planctomycetota</taxon>
        <taxon>Planctomycetia</taxon>
        <taxon>Isosphaerales</taxon>
        <taxon>Isosphaeraceae</taxon>
        <taxon>Tautonia</taxon>
    </lineage>
</organism>
<evidence type="ECO:0000256" key="1">
    <source>
        <dbReference type="SAM" id="MobiDB-lite"/>
    </source>
</evidence>
<dbReference type="InterPro" id="IPR038144">
    <property type="entry name" value="IPI"/>
</dbReference>
<proteinExistence type="predicted"/>
<comment type="caution">
    <text evidence="3">The sequence shown here is derived from an EMBL/GenBank/DDBJ whole genome shotgun (WGS) entry which is preliminary data.</text>
</comment>
<keyword evidence="4" id="KW-1185">Reference proteome</keyword>
<feature type="region of interest" description="Disordered" evidence="1">
    <location>
        <begin position="44"/>
        <end position="72"/>
    </location>
</feature>
<name>A0A432MP74_9BACT</name>
<dbReference type="EMBL" id="RYZH01000003">
    <property type="protein sequence ID" value="RUL89253.1"/>
    <property type="molecule type" value="Genomic_DNA"/>
</dbReference>
<dbReference type="OrthoDB" id="1357684at2"/>
<reference evidence="3 4" key="2">
    <citation type="submission" date="2019-01" db="EMBL/GenBank/DDBJ databases">
        <title>Tautonia sociabilis, a novel thermotolerant planctomycete of Isosphaeraceae family, isolated from a 4000 m deep subterranean habitat.</title>
        <authorList>
            <person name="Kovaleva O.L."/>
            <person name="Elcheninov A.G."/>
            <person name="Van Heerden E."/>
            <person name="Toshchakov S.V."/>
            <person name="Novikov A."/>
            <person name="Bonch-Osmolovskaya E.A."/>
            <person name="Kublanov I.V."/>
        </authorList>
    </citation>
    <scope>NUCLEOTIDE SEQUENCE [LARGE SCALE GENOMIC DNA]</scope>
    <source>
        <strain evidence="3 4">GM2012</strain>
    </source>
</reference>
<reference evidence="3 4" key="1">
    <citation type="submission" date="2018-12" db="EMBL/GenBank/DDBJ databases">
        <authorList>
            <person name="Toschakov S.V."/>
        </authorList>
    </citation>
    <scope>NUCLEOTIDE SEQUENCE [LARGE SCALE GENOMIC DNA]</scope>
    <source>
        <strain evidence="3 4">GM2012</strain>
    </source>
</reference>
<dbReference type="Proteomes" id="UP000280296">
    <property type="component" value="Unassembled WGS sequence"/>
</dbReference>
<dbReference type="Pfam" id="PF12690">
    <property type="entry name" value="BsuPI"/>
    <property type="match status" value="1"/>
</dbReference>
<protein>
    <recommendedName>
        <fullName evidence="2">Intracellular proteinase inhibitor BsuPI domain-containing protein</fullName>
    </recommendedName>
</protein>
<dbReference type="AlphaFoldDB" id="A0A432MP74"/>